<sequence length="492" mass="52882">MNREVIDGIPVLWADAPGPLEATLIFGCGARDETMRTLGVTHLIEHLAMSTLPRLHHDHNASVDLALTQFTCSGRPEQVVDFLAKVCAALTALPLERIDQEAGVLAAEDGRVADPQTGELLSHRYGVQGVGLAAYRGPGPDRIPLEAVRETVDRFFHAGNAVLVLTGPPPAGLRLPLPGGERPDRSAAQPVLHTGPSWRQEDVPGPGLALHGDLDDFALALATKVLGQRLRETVRHQHGLSYDVDGGVVFTGPGHGERTVCLDAREGQEQRVAELLWQETLRLAREGMTEQELAEEVEAAREAWQDPRATPYELGEAAAELLFGGQYQDVPGRLAAMEKVGPEHARQALADALRTALVVVPCGVELDVRLPDGAPLPAHRCAGQTVELPSDGQVFRPSLKDRLLSSEARRTRLVVTEAGLWLKGVDGVHHVAYDEVVAVEMRGAGRVVFGRSTCFVPVVPELFAGIGPAVRAIDAAVPVELRYPASAFRPAD</sequence>
<dbReference type="InterPro" id="IPR007863">
    <property type="entry name" value="Peptidase_M16_C"/>
</dbReference>
<comment type="caution">
    <text evidence="2">The sequence shown here is derived from an EMBL/GenBank/DDBJ whole genome shotgun (WGS) entry which is preliminary data.</text>
</comment>
<feature type="domain" description="Peptidase M16 C-terminal" evidence="1">
    <location>
        <begin position="206"/>
        <end position="298"/>
    </location>
</feature>
<dbReference type="InterPro" id="IPR011249">
    <property type="entry name" value="Metalloenz_LuxS/M16"/>
</dbReference>
<organism evidence="2 3">
    <name type="scientific">Kitasatospora cinereorecta</name>
    <dbReference type="NCBI Taxonomy" id="285560"/>
    <lineage>
        <taxon>Bacteria</taxon>
        <taxon>Bacillati</taxon>
        <taxon>Actinomycetota</taxon>
        <taxon>Actinomycetes</taxon>
        <taxon>Kitasatosporales</taxon>
        <taxon>Streptomycetaceae</taxon>
        <taxon>Kitasatospora</taxon>
    </lineage>
</organism>
<proteinExistence type="predicted"/>
<name>A0ABW0V7Z0_9ACTN</name>
<dbReference type="RefSeq" id="WP_346141894.1">
    <property type="nucleotide sequence ID" value="NZ_BAAAUA010000007.1"/>
</dbReference>
<evidence type="ECO:0000259" key="1">
    <source>
        <dbReference type="Pfam" id="PF05193"/>
    </source>
</evidence>
<evidence type="ECO:0000313" key="3">
    <source>
        <dbReference type="Proteomes" id="UP001596066"/>
    </source>
</evidence>
<dbReference type="Gene3D" id="3.30.830.10">
    <property type="entry name" value="Metalloenzyme, LuxS/M16 peptidase-like"/>
    <property type="match status" value="2"/>
</dbReference>
<dbReference type="EMBL" id="JBHSOC010000015">
    <property type="protein sequence ID" value="MFC5641817.1"/>
    <property type="molecule type" value="Genomic_DNA"/>
</dbReference>
<dbReference type="Proteomes" id="UP001596066">
    <property type="component" value="Unassembled WGS sequence"/>
</dbReference>
<evidence type="ECO:0000313" key="2">
    <source>
        <dbReference type="EMBL" id="MFC5641817.1"/>
    </source>
</evidence>
<dbReference type="Pfam" id="PF05193">
    <property type="entry name" value="Peptidase_M16_C"/>
    <property type="match status" value="1"/>
</dbReference>
<dbReference type="SUPFAM" id="SSF63411">
    <property type="entry name" value="LuxS/MPP-like metallohydrolase"/>
    <property type="match status" value="2"/>
</dbReference>
<gene>
    <name evidence="2" type="ORF">ACFPZF_10680</name>
</gene>
<keyword evidence="3" id="KW-1185">Reference proteome</keyword>
<protein>
    <submittedName>
        <fullName evidence="2">Insulinase family protein</fullName>
    </submittedName>
</protein>
<accession>A0ABW0V7Z0</accession>
<reference evidence="3" key="1">
    <citation type="journal article" date="2019" name="Int. J. Syst. Evol. Microbiol.">
        <title>The Global Catalogue of Microorganisms (GCM) 10K type strain sequencing project: providing services to taxonomists for standard genome sequencing and annotation.</title>
        <authorList>
            <consortium name="The Broad Institute Genomics Platform"/>
            <consortium name="The Broad Institute Genome Sequencing Center for Infectious Disease"/>
            <person name="Wu L."/>
            <person name="Ma J."/>
        </authorList>
    </citation>
    <scope>NUCLEOTIDE SEQUENCE [LARGE SCALE GENOMIC DNA]</scope>
    <source>
        <strain evidence="3">CGMCC 4.1622</strain>
    </source>
</reference>